<protein>
    <recommendedName>
        <fullName evidence="8">T9SS type A sorting domain-containing protein</fullName>
    </recommendedName>
</protein>
<dbReference type="Gene3D" id="2.60.120.260">
    <property type="entry name" value="Galactose-binding domain-like"/>
    <property type="match status" value="1"/>
</dbReference>
<dbReference type="InterPro" id="IPR026444">
    <property type="entry name" value="Secre_tail"/>
</dbReference>
<keyword evidence="2" id="KW-0732">Signal</keyword>
<dbReference type="PROSITE" id="PS51829">
    <property type="entry name" value="P_HOMO_B"/>
    <property type="match status" value="1"/>
</dbReference>
<proteinExistence type="predicted"/>
<feature type="domain" description="Fibronectin type-III" evidence="4">
    <location>
        <begin position="618"/>
        <end position="707"/>
    </location>
</feature>
<accession>A0A918MRJ8</accession>
<dbReference type="SUPFAM" id="SSF55486">
    <property type="entry name" value="Metalloproteases ('zincins'), catalytic domain"/>
    <property type="match status" value="1"/>
</dbReference>
<dbReference type="Pfam" id="PF13583">
    <property type="entry name" value="Reprolysin_4"/>
    <property type="match status" value="1"/>
</dbReference>
<dbReference type="GO" id="GO:0006508">
    <property type="term" value="P:proteolysis"/>
    <property type="evidence" value="ECO:0007669"/>
    <property type="project" value="UniProtKB-KW"/>
</dbReference>
<dbReference type="EMBL" id="BMWP01000034">
    <property type="protein sequence ID" value="GGW48049.1"/>
    <property type="molecule type" value="Genomic_DNA"/>
</dbReference>
<reference evidence="6" key="2">
    <citation type="submission" date="2020-09" db="EMBL/GenBank/DDBJ databases">
        <authorList>
            <person name="Sun Q."/>
            <person name="Kim S."/>
        </authorList>
    </citation>
    <scope>NUCLEOTIDE SEQUENCE</scope>
    <source>
        <strain evidence="6">KCTC 12113</strain>
    </source>
</reference>
<evidence type="ECO:0008006" key="8">
    <source>
        <dbReference type="Google" id="ProtNLM"/>
    </source>
</evidence>
<dbReference type="Gene3D" id="3.40.390.10">
    <property type="entry name" value="Collagenase (Catalytic Domain)"/>
    <property type="match status" value="1"/>
</dbReference>
<organism evidence="6 7">
    <name type="scientific">Arenibacter certesii</name>
    <dbReference type="NCBI Taxonomy" id="228955"/>
    <lineage>
        <taxon>Bacteria</taxon>
        <taxon>Pseudomonadati</taxon>
        <taxon>Bacteroidota</taxon>
        <taxon>Flavobacteriia</taxon>
        <taxon>Flavobacteriales</taxon>
        <taxon>Flavobacteriaceae</taxon>
        <taxon>Arenibacter</taxon>
    </lineage>
</organism>
<evidence type="ECO:0000313" key="6">
    <source>
        <dbReference type="EMBL" id="GGW48049.1"/>
    </source>
</evidence>
<dbReference type="InterPro" id="IPR024079">
    <property type="entry name" value="MetalloPept_cat_dom_sf"/>
</dbReference>
<keyword evidence="3" id="KW-0378">Hydrolase</keyword>
<dbReference type="InterPro" id="IPR002884">
    <property type="entry name" value="P_dom"/>
</dbReference>
<dbReference type="InterPro" id="IPR013783">
    <property type="entry name" value="Ig-like_fold"/>
</dbReference>
<dbReference type="Gene3D" id="2.60.40.10">
    <property type="entry name" value="Immunoglobulins"/>
    <property type="match status" value="1"/>
</dbReference>
<dbReference type="Proteomes" id="UP000634668">
    <property type="component" value="Unassembled WGS sequence"/>
</dbReference>
<dbReference type="NCBIfam" id="TIGR04183">
    <property type="entry name" value="Por_Secre_tail"/>
    <property type="match status" value="1"/>
</dbReference>
<dbReference type="PROSITE" id="PS50853">
    <property type="entry name" value="FN3"/>
    <property type="match status" value="1"/>
</dbReference>
<dbReference type="Pfam" id="PF18962">
    <property type="entry name" value="Por_Secre_tail"/>
    <property type="match status" value="1"/>
</dbReference>
<evidence type="ECO:0000259" key="4">
    <source>
        <dbReference type="PROSITE" id="PS50853"/>
    </source>
</evidence>
<dbReference type="InterPro" id="IPR036116">
    <property type="entry name" value="FN3_sf"/>
</dbReference>
<sequence>MIVHANGQSPTFMQKTPRSNNEYMVYNREDAYRMNTNFICETKSAIDTQKGMPIYKLVDEQVLRKYRLAISATGEYTAFHGGTVADALAAINATVTRINEVFERDLGITLEVVAESEQVIYTNKDTDPYGINLNSEVQNTLNTEVNPENYDVGHLFHKDYNGGNAGFIGSACIDSQKGSAYSSAITPQGDVFDLDFVAHELGHQFGANHTWSYESEGTMVQAEPGSGSTIMGYAGISGLNNVALNGDDYFHYLSILQIMDYVKSASCGQVIPILNNPPQITPSGDYTIPKSTPFILTGNAMDMDTTDILTYNWEQINDGIVTYKSFGPTNISGANFRSIKPTVTSSRYFPRLSSIVSGNLTQTNPNTNSTWETISDVERDLHFALTVRDNALGGGQLDSDIITVQVTEKAGPFIITSQASNETYNAGTRQEITWDVANTDQLPVNAQKVDIYFSANGGVSFPLKLADGVPNNGKHDILIPGFATSTARIMVRAHDNIFLAVNNSDFNITSSEIVLDFPKLQYEVCQENDLITSFTYSTFEGFSEEATFSATGIPTGLGVEFSPVSTAMNDTPVSVTFSNTETVSPGIYPITILATTPSLTKSIEIDLKILDTNFSDVALQLPVNGATNTSIGAKLEWAADPMHTSYDLQIAEDPGFSTIIKTDSTIFNSYLTDNLTEGKTYFWRVKPKNNCGEGSFSAPFSFSTIDLDCGNKNATGLPITIPPSRSSTTTSTITIQNDLTIADMNVNINLTHTFLADLEINLISPSGTRVTLLSNSCGGSQNIQATFDDNAERFICGTIPAIQGSVKPLGSLSAFNGESSFGDWTLEIKDIAPSDGGSLNAFSINFCVEGTLRIDNDNDGVFDDGDDLCLGTPPGTLVDLKGCPVYLFPTDNFEVEINSSSCRGKNNGSIAINAAMNLAYQINITGPEVNINTDFTNSYLLQDLLAGTYEICILGTDGDKTYEEYCFEAIVNEPHPLNVSTKLTADRNQVLLSLEGAEEYIIELNGILTTTISPEVLLALNKGINHLKVLTQTPCQGVYEEQYLWLDEPQAFPNPFWEEVHINLDEIVESVNVAIYAFTGQFIVEKTYRPNSDKLTVSFSGLPSGTYILKLKGENINTTIRVIKK</sequence>
<feature type="domain" description="P/Homo B" evidence="5">
    <location>
        <begin position="685"/>
        <end position="854"/>
    </location>
</feature>
<dbReference type="InterPro" id="IPR008979">
    <property type="entry name" value="Galactose-bd-like_sf"/>
</dbReference>
<dbReference type="InterPro" id="IPR003961">
    <property type="entry name" value="FN3_dom"/>
</dbReference>
<evidence type="ECO:0000313" key="7">
    <source>
        <dbReference type="Proteomes" id="UP000634668"/>
    </source>
</evidence>
<dbReference type="GO" id="GO:0004252">
    <property type="term" value="F:serine-type endopeptidase activity"/>
    <property type="evidence" value="ECO:0007669"/>
    <property type="project" value="InterPro"/>
</dbReference>
<evidence type="ECO:0000256" key="3">
    <source>
        <dbReference type="ARBA" id="ARBA00022801"/>
    </source>
</evidence>
<keyword evidence="7" id="KW-1185">Reference proteome</keyword>
<evidence type="ECO:0000256" key="1">
    <source>
        <dbReference type="ARBA" id="ARBA00022670"/>
    </source>
</evidence>
<dbReference type="AlphaFoldDB" id="A0A918MRJ8"/>
<dbReference type="GO" id="GO:0008237">
    <property type="term" value="F:metallopeptidase activity"/>
    <property type="evidence" value="ECO:0007669"/>
    <property type="project" value="InterPro"/>
</dbReference>
<dbReference type="SUPFAM" id="SSF49265">
    <property type="entry name" value="Fibronectin type III"/>
    <property type="match status" value="1"/>
</dbReference>
<keyword evidence="1" id="KW-0645">Protease</keyword>
<name>A0A918MRJ8_9FLAO</name>
<dbReference type="Pfam" id="PF01483">
    <property type="entry name" value="P_proprotein"/>
    <property type="match status" value="1"/>
</dbReference>
<evidence type="ECO:0000256" key="2">
    <source>
        <dbReference type="ARBA" id="ARBA00022729"/>
    </source>
</evidence>
<evidence type="ECO:0000259" key="5">
    <source>
        <dbReference type="PROSITE" id="PS51829"/>
    </source>
</evidence>
<dbReference type="SUPFAM" id="SSF49785">
    <property type="entry name" value="Galactose-binding domain-like"/>
    <property type="match status" value="1"/>
</dbReference>
<gene>
    <name evidence="6" type="ORF">GCM10007383_35160</name>
</gene>
<reference evidence="6" key="1">
    <citation type="journal article" date="2014" name="Int. J. Syst. Evol. Microbiol.">
        <title>Complete genome sequence of Corynebacterium casei LMG S-19264T (=DSM 44701T), isolated from a smear-ripened cheese.</title>
        <authorList>
            <consortium name="US DOE Joint Genome Institute (JGI-PGF)"/>
            <person name="Walter F."/>
            <person name="Albersmeier A."/>
            <person name="Kalinowski J."/>
            <person name="Ruckert C."/>
        </authorList>
    </citation>
    <scope>NUCLEOTIDE SEQUENCE</scope>
    <source>
        <strain evidence="6">KCTC 12113</strain>
    </source>
</reference>
<comment type="caution">
    <text evidence="6">The sequence shown here is derived from an EMBL/GenBank/DDBJ whole genome shotgun (WGS) entry which is preliminary data.</text>
</comment>